<dbReference type="Pfam" id="PF02353">
    <property type="entry name" value="CMAS"/>
    <property type="match status" value="1"/>
</dbReference>
<evidence type="ECO:0000313" key="8">
    <source>
        <dbReference type="EMBL" id="WCO65783.1"/>
    </source>
</evidence>
<keyword evidence="2" id="KW-0489">Methyltransferase</keyword>
<dbReference type="SUPFAM" id="SSF53335">
    <property type="entry name" value="S-adenosyl-L-methionine-dependent methyltransferases"/>
    <property type="match status" value="1"/>
</dbReference>
<accession>A0AAF0BU75</accession>
<dbReference type="Gene3D" id="3.40.50.150">
    <property type="entry name" value="Vaccinia Virus protein VP39"/>
    <property type="match status" value="1"/>
</dbReference>
<keyword evidence="9" id="KW-1185">Reference proteome</keyword>
<evidence type="ECO:0000256" key="2">
    <source>
        <dbReference type="ARBA" id="ARBA00022603"/>
    </source>
</evidence>
<feature type="region of interest" description="Disordered" evidence="6">
    <location>
        <begin position="119"/>
        <end position="146"/>
    </location>
</feature>
<evidence type="ECO:0000256" key="5">
    <source>
        <dbReference type="ARBA" id="ARBA00023098"/>
    </source>
</evidence>
<dbReference type="RefSeq" id="WP_272735310.1">
    <property type="nucleotide sequence ID" value="NZ_CP116942.1"/>
</dbReference>
<dbReference type="GO" id="GO:0008610">
    <property type="term" value="P:lipid biosynthetic process"/>
    <property type="evidence" value="ECO:0007669"/>
    <property type="project" value="InterPro"/>
</dbReference>
<keyword evidence="5" id="KW-0443">Lipid metabolism</keyword>
<comment type="similarity">
    <text evidence="1">Belongs to the CFA/CMAS family.</text>
</comment>
<dbReference type="InterPro" id="IPR050723">
    <property type="entry name" value="CFA/CMAS"/>
</dbReference>
<dbReference type="AlphaFoldDB" id="A0AAF0BU75"/>
<dbReference type="EMBL" id="CP116942">
    <property type="protein sequence ID" value="WCO65783.1"/>
    <property type="molecule type" value="Genomic_DNA"/>
</dbReference>
<dbReference type="InterPro" id="IPR020803">
    <property type="entry name" value="MeTfrase_dom"/>
</dbReference>
<sequence length="440" mass="47923">MEDVASTLAPLVRRLLGGTLPVRLEAWDGSAVDPDPGADGDRPPVTVLVRSPDALRRILYAPGELGLARAHIAGDIDIEGDVFALLDVRRHLGEAAEHVVVGPSARDLAPMVGTLRRLGALGRPLPPPEEEARSRGRLHSRRRDSSAVRHHYDVGNDFYRLVLGPSLTYSCAYWADGVDDLASAQAAKHELVCRKLGLEPGMRVLDIGCGWGSFVLHAARHHGARALGVTLSPEQAAMARQRVAEAGLEDRVEIRVQDYRDLDDEPFPAVASVGMFEHVGADQARTYARTVARLVAPGGRLLNHAISRPNPDDRAGVDPRSFIGRYVFPDAALHEVGQVVSTLQSAGLEVRDVESLREHYARTLRAWVDNLQDGWEQAQRLAGPGRARTWRLYMAGSAVGFEEGRISIHQVLAVRPHADGRSDFPATRTWLASDHPVTGS</sequence>
<evidence type="ECO:0000259" key="7">
    <source>
        <dbReference type="SMART" id="SM00828"/>
    </source>
</evidence>
<name>A0AAF0BU75_9ACTN</name>
<dbReference type="PANTHER" id="PTHR43667">
    <property type="entry name" value="CYCLOPROPANE-FATTY-ACYL-PHOSPHOLIPID SYNTHASE"/>
    <property type="match status" value="1"/>
</dbReference>
<protein>
    <submittedName>
        <fullName evidence="8">Cyclopropane-fatty-acyl-phospholipid synthase</fullName>
    </submittedName>
</protein>
<proteinExistence type="inferred from homology"/>
<dbReference type="GO" id="GO:0032259">
    <property type="term" value="P:methylation"/>
    <property type="evidence" value="ECO:0007669"/>
    <property type="project" value="UniProtKB-KW"/>
</dbReference>
<evidence type="ECO:0000256" key="1">
    <source>
        <dbReference type="ARBA" id="ARBA00010815"/>
    </source>
</evidence>
<dbReference type="SMART" id="SM00828">
    <property type="entry name" value="PKS_MT"/>
    <property type="match status" value="1"/>
</dbReference>
<dbReference type="Proteomes" id="UP001216390">
    <property type="component" value="Chromosome"/>
</dbReference>
<organism evidence="8 9">
    <name type="scientific">Iamia majanohamensis</name>
    <dbReference type="NCBI Taxonomy" id="467976"/>
    <lineage>
        <taxon>Bacteria</taxon>
        <taxon>Bacillati</taxon>
        <taxon>Actinomycetota</taxon>
        <taxon>Acidimicrobiia</taxon>
        <taxon>Acidimicrobiales</taxon>
        <taxon>Iamiaceae</taxon>
        <taxon>Iamia</taxon>
    </lineage>
</organism>
<gene>
    <name evidence="8" type="ORF">PO878_14870</name>
</gene>
<reference evidence="8" key="1">
    <citation type="submission" date="2023-01" db="EMBL/GenBank/DDBJ databases">
        <title>The diversity of Class Acidimicrobiia in South China Sea sediment environments and the proposal of Iamia marina sp. nov., a novel species of the genus Iamia.</title>
        <authorList>
            <person name="He Y."/>
            <person name="Tian X."/>
        </authorList>
    </citation>
    <scope>NUCLEOTIDE SEQUENCE</scope>
    <source>
        <strain evidence="8">DSM 19957</strain>
    </source>
</reference>
<dbReference type="InterPro" id="IPR029063">
    <property type="entry name" value="SAM-dependent_MTases_sf"/>
</dbReference>
<dbReference type="CDD" id="cd02440">
    <property type="entry name" value="AdoMet_MTases"/>
    <property type="match status" value="1"/>
</dbReference>
<dbReference type="PANTHER" id="PTHR43667:SF1">
    <property type="entry name" value="CYCLOPROPANE-FATTY-ACYL-PHOSPHOLIPID SYNTHASE"/>
    <property type="match status" value="1"/>
</dbReference>
<evidence type="ECO:0000256" key="6">
    <source>
        <dbReference type="SAM" id="MobiDB-lite"/>
    </source>
</evidence>
<evidence type="ECO:0000256" key="3">
    <source>
        <dbReference type="ARBA" id="ARBA00022679"/>
    </source>
</evidence>
<keyword evidence="4" id="KW-0949">S-adenosyl-L-methionine</keyword>
<dbReference type="PIRSF" id="PIRSF003085">
    <property type="entry name" value="CMAS"/>
    <property type="match status" value="1"/>
</dbReference>
<dbReference type="KEGG" id="ima:PO878_14870"/>
<dbReference type="GO" id="GO:0008168">
    <property type="term" value="F:methyltransferase activity"/>
    <property type="evidence" value="ECO:0007669"/>
    <property type="project" value="UniProtKB-KW"/>
</dbReference>
<dbReference type="InterPro" id="IPR003333">
    <property type="entry name" value="CMAS"/>
</dbReference>
<keyword evidence="3" id="KW-0808">Transferase</keyword>
<evidence type="ECO:0000313" key="9">
    <source>
        <dbReference type="Proteomes" id="UP001216390"/>
    </source>
</evidence>
<evidence type="ECO:0000256" key="4">
    <source>
        <dbReference type="ARBA" id="ARBA00022691"/>
    </source>
</evidence>
<feature type="domain" description="Polyketide synthase-like methyltransferase" evidence="7">
    <location>
        <begin position="158"/>
        <end position="373"/>
    </location>
</feature>